<comment type="caution">
    <text evidence="2">The sequence shown here is derived from an EMBL/GenBank/DDBJ whole genome shotgun (WGS) entry which is preliminary data.</text>
</comment>
<dbReference type="SMART" id="SM00028">
    <property type="entry name" value="TPR"/>
    <property type="match status" value="3"/>
</dbReference>
<dbReference type="Pfam" id="PF13374">
    <property type="entry name" value="TPR_10"/>
    <property type="match status" value="1"/>
</dbReference>
<dbReference type="EMBL" id="PVEO01000009">
    <property type="protein sequence ID" value="PQV46560.1"/>
    <property type="molecule type" value="Genomic_DNA"/>
</dbReference>
<dbReference type="PROSITE" id="PS51257">
    <property type="entry name" value="PROKAR_LIPOPROTEIN"/>
    <property type="match status" value="1"/>
</dbReference>
<feature type="repeat" description="TPR" evidence="1">
    <location>
        <begin position="214"/>
        <end position="247"/>
    </location>
</feature>
<proteinExistence type="predicted"/>
<evidence type="ECO:0000313" key="3">
    <source>
        <dbReference type="Proteomes" id="UP000251545"/>
    </source>
</evidence>
<reference evidence="2 3" key="1">
    <citation type="submission" date="2018-02" db="EMBL/GenBank/DDBJ databases">
        <title>Genomic Encyclopedia of Archaeal and Bacterial Type Strains, Phase II (KMG-II): from individual species to whole genera.</title>
        <authorList>
            <person name="Goeker M."/>
        </authorList>
    </citation>
    <scope>NUCLEOTIDE SEQUENCE [LARGE SCALE GENOMIC DNA]</scope>
    <source>
        <strain evidence="2 3">DSM 21165</strain>
    </source>
</reference>
<accession>A0A362WY91</accession>
<protein>
    <submittedName>
        <fullName evidence="2">Tfp pilus assembly protein PilF</fullName>
    </submittedName>
</protein>
<name>A0A362WY91_9FLAO</name>
<sequence>MKPIHLLVCSILLFVGCKKTSNIPDLVTNSEDYNRYLNIEKNEVVDAAKQDYKFWEEKLEKEPNQFPYLVKAAASQSQLFAQTGSIAHLKYSEKGLVAANKATHYKNSGYLRALARNYVSQHKFKSALELLKKAEINGDKLKSTQKMLFDVHLELGDDEAAKQYLSRIENYKDFDFLIRLSKWNDYKGNLEDAILYLKKATEIVETSKNKGLMQWSYTNLADYYGHAGKIQTAYKYYLKALELDPNDAYAKKGIAWIVYSHEKNPDEALRILNAITETYNAPDYYLLKAEIADFKGDIKQKEVQLKLYKTAVANAMYGDMYNQYNILLFAESEKQTAKALEIAHKETENRPTAQSYNLLAWTHYKQGAVKKALEIMENYVVGKTFEPEALYHLAKVYKANGKTEAAKKLKKQLLESSFELGPLMTESIKSI</sequence>
<dbReference type="AlphaFoldDB" id="A0A362WY91"/>
<dbReference type="RefSeq" id="WP_105474431.1">
    <property type="nucleotide sequence ID" value="NZ_PVEO01000009.1"/>
</dbReference>
<dbReference type="Gene3D" id="1.25.40.10">
    <property type="entry name" value="Tetratricopeptide repeat domain"/>
    <property type="match status" value="3"/>
</dbReference>
<evidence type="ECO:0000313" key="2">
    <source>
        <dbReference type="EMBL" id="PQV46560.1"/>
    </source>
</evidence>
<dbReference type="Pfam" id="PF14559">
    <property type="entry name" value="TPR_19"/>
    <property type="match status" value="1"/>
</dbReference>
<organism evidence="2 3">
    <name type="scientific">Jejuia pallidilutea</name>
    <dbReference type="NCBI Taxonomy" id="504487"/>
    <lineage>
        <taxon>Bacteria</taxon>
        <taxon>Pseudomonadati</taxon>
        <taxon>Bacteroidota</taxon>
        <taxon>Flavobacteriia</taxon>
        <taxon>Flavobacteriales</taxon>
        <taxon>Flavobacteriaceae</taxon>
        <taxon>Jejuia</taxon>
    </lineage>
</organism>
<gene>
    <name evidence="2" type="ORF">CLV33_10957</name>
</gene>
<dbReference type="Proteomes" id="UP000251545">
    <property type="component" value="Unassembled WGS sequence"/>
</dbReference>
<evidence type="ECO:0000256" key="1">
    <source>
        <dbReference type="PROSITE-ProRule" id="PRU00339"/>
    </source>
</evidence>
<dbReference type="Pfam" id="PF13181">
    <property type="entry name" value="TPR_8"/>
    <property type="match status" value="1"/>
</dbReference>
<dbReference type="InterPro" id="IPR019734">
    <property type="entry name" value="TPR_rpt"/>
</dbReference>
<dbReference type="PROSITE" id="PS50005">
    <property type="entry name" value="TPR"/>
    <property type="match status" value="1"/>
</dbReference>
<dbReference type="SUPFAM" id="SSF81901">
    <property type="entry name" value="HCP-like"/>
    <property type="match status" value="1"/>
</dbReference>
<keyword evidence="1" id="KW-0802">TPR repeat</keyword>
<dbReference type="InterPro" id="IPR011990">
    <property type="entry name" value="TPR-like_helical_dom_sf"/>
</dbReference>
<dbReference type="SUPFAM" id="SSF48452">
    <property type="entry name" value="TPR-like"/>
    <property type="match status" value="1"/>
</dbReference>